<reference evidence="2" key="1">
    <citation type="journal article" date="2012" name="Nature">
        <title>The oyster genome reveals stress adaptation and complexity of shell formation.</title>
        <authorList>
            <person name="Zhang G."/>
            <person name="Fang X."/>
            <person name="Guo X."/>
            <person name="Li L."/>
            <person name="Luo R."/>
            <person name="Xu F."/>
            <person name="Yang P."/>
            <person name="Zhang L."/>
            <person name="Wang X."/>
            <person name="Qi H."/>
            <person name="Xiong Z."/>
            <person name="Que H."/>
            <person name="Xie Y."/>
            <person name="Holland P.W."/>
            <person name="Paps J."/>
            <person name="Zhu Y."/>
            <person name="Wu F."/>
            <person name="Chen Y."/>
            <person name="Wang J."/>
            <person name="Peng C."/>
            <person name="Meng J."/>
            <person name="Yang L."/>
            <person name="Liu J."/>
            <person name="Wen B."/>
            <person name="Zhang N."/>
            <person name="Huang Z."/>
            <person name="Zhu Q."/>
            <person name="Feng Y."/>
            <person name="Mount A."/>
            <person name="Hedgecock D."/>
            <person name="Xu Z."/>
            <person name="Liu Y."/>
            <person name="Domazet-Loso T."/>
            <person name="Du Y."/>
            <person name="Sun X."/>
            <person name="Zhang S."/>
            <person name="Liu B."/>
            <person name="Cheng P."/>
            <person name="Jiang X."/>
            <person name="Li J."/>
            <person name="Fan D."/>
            <person name="Wang W."/>
            <person name="Fu W."/>
            <person name="Wang T."/>
            <person name="Wang B."/>
            <person name="Zhang J."/>
            <person name="Peng Z."/>
            <person name="Li Y."/>
            <person name="Li N."/>
            <person name="Wang J."/>
            <person name="Chen M."/>
            <person name="He Y."/>
            <person name="Tan F."/>
            <person name="Song X."/>
            <person name="Zheng Q."/>
            <person name="Huang R."/>
            <person name="Yang H."/>
            <person name="Du X."/>
            <person name="Chen L."/>
            <person name="Yang M."/>
            <person name="Gaffney P.M."/>
            <person name="Wang S."/>
            <person name="Luo L."/>
            <person name="She Z."/>
            <person name="Ming Y."/>
            <person name="Huang W."/>
            <person name="Zhang S."/>
            <person name="Huang B."/>
            <person name="Zhang Y."/>
            <person name="Qu T."/>
            <person name="Ni P."/>
            <person name="Miao G."/>
            <person name="Wang J."/>
            <person name="Wang Q."/>
            <person name="Steinberg C.E."/>
            <person name="Wang H."/>
            <person name="Li N."/>
            <person name="Qian L."/>
            <person name="Zhang G."/>
            <person name="Li Y."/>
            <person name="Yang H."/>
            <person name="Liu X."/>
            <person name="Wang J."/>
            <person name="Yin Y."/>
            <person name="Wang J."/>
        </authorList>
    </citation>
    <scope>NUCLEOTIDE SEQUENCE [LARGE SCALE GENOMIC DNA]</scope>
    <source>
        <strain evidence="2">05x7-T-G4-1.051#20</strain>
    </source>
</reference>
<evidence type="ECO:0000313" key="2">
    <source>
        <dbReference type="EMBL" id="EKC21098.1"/>
    </source>
</evidence>
<protein>
    <submittedName>
        <fullName evidence="2">Endothelial cells scavenger receptor</fullName>
    </submittedName>
</protein>
<dbReference type="InterPro" id="IPR042635">
    <property type="entry name" value="MEGF10/SREC1/2-like"/>
</dbReference>
<dbReference type="EMBL" id="JH816107">
    <property type="protein sequence ID" value="EKC21098.1"/>
    <property type="molecule type" value="Genomic_DNA"/>
</dbReference>
<proteinExistence type="predicted"/>
<dbReference type="Gene3D" id="2.60.120.260">
    <property type="entry name" value="Galactose-binding domain-like"/>
    <property type="match status" value="1"/>
</dbReference>
<dbReference type="InterPro" id="IPR008979">
    <property type="entry name" value="Galactose-bd-like_sf"/>
</dbReference>
<dbReference type="SUPFAM" id="SSF49785">
    <property type="entry name" value="Galactose-binding domain-like"/>
    <property type="match status" value="1"/>
</dbReference>
<gene>
    <name evidence="2" type="ORF">CGI_10004593</name>
</gene>
<dbReference type="Gene3D" id="2.170.300.10">
    <property type="entry name" value="Tie2 ligand-binding domain superfamily"/>
    <property type="match status" value="1"/>
</dbReference>
<evidence type="ECO:0000256" key="1">
    <source>
        <dbReference type="ARBA" id="ARBA00022536"/>
    </source>
</evidence>
<dbReference type="InParanoid" id="K1PHS8"/>
<accession>K1PHS8</accession>
<dbReference type="GO" id="GO:0005044">
    <property type="term" value="F:scavenger receptor activity"/>
    <property type="evidence" value="ECO:0007669"/>
    <property type="project" value="InterPro"/>
</dbReference>
<dbReference type="AlphaFoldDB" id="K1PHS8"/>
<sequence>MSRLVTKMYGVSVCVGVFVFANGFVNVALNKPAYIHNAYRDNDKYDASNAVDGRKSDVRWDGGQCAASWRRQTATWWVDLTTIHSIHHITIYFTTDNKPWGCPATGCYGSNSTLPCPDVNCQYCHIETGTCHGCKAGYQGYRCELACDRGLYGSECNETCGHCREKQCSNINGRCLTGCDPDYQGDLCKTQTNCPPGYLGQNCQERCRYPNYGIDCQGLCECEKKLCDVATGCISPADEGCIDGYIGEGCRQSCQYPSYGKDCQKLCECAESVCNFTTGCDTFKHNVLKLDESHKSMVKQITGNPLMAIIVSVSVVFSVLMSAIISLVIWRLKRPDRTIMRASSPLQEQQTSNKATTLGAANTYCFNDDARLSHFYSSPIEISSSLNNPE</sequence>
<organism evidence="2">
    <name type="scientific">Magallana gigas</name>
    <name type="common">Pacific oyster</name>
    <name type="synonym">Crassostrea gigas</name>
    <dbReference type="NCBI Taxonomy" id="29159"/>
    <lineage>
        <taxon>Eukaryota</taxon>
        <taxon>Metazoa</taxon>
        <taxon>Spiralia</taxon>
        <taxon>Lophotrochozoa</taxon>
        <taxon>Mollusca</taxon>
        <taxon>Bivalvia</taxon>
        <taxon>Autobranchia</taxon>
        <taxon>Pteriomorphia</taxon>
        <taxon>Ostreida</taxon>
        <taxon>Ostreoidea</taxon>
        <taxon>Ostreidae</taxon>
        <taxon>Magallana</taxon>
    </lineage>
</organism>
<dbReference type="HOGENOM" id="CLU_708338_0_0_1"/>
<keyword evidence="2" id="KW-0675">Receptor</keyword>
<keyword evidence="1" id="KW-0245">EGF-like domain</keyword>
<name>K1PHS8_MAGGI</name>
<dbReference type="PANTHER" id="PTHR24043:SF8">
    <property type="entry name" value="EGF-LIKE DOMAIN-CONTAINING PROTEIN"/>
    <property type="match status" value="1"/>
</dbReference>
<dbReference type="PANTHER" id="PTHR24043">
    <property type="entry name" value="SCAVENGER RECEPTOR CLASS F"/>
    <property type="match status" value="1"/>
</dbReference>